<protein>
    <submittedName>
        <fullName evidence="1">Uncharacterized protein</fullName>
    </submittedName>
</protein>
<dbReference type="InParanoid" id="A0A194X980"/>
<evidence type="ECO:0000313" key="1">
    <source>
        <dbReference type="EMBL" id="KUJ16725.1"/>
    </source>
</evidence>
<organism evidence="1 2">
    <name type="scientific">Mollisia scopiformis</name>
    <name type="common">Conifer needle endophyte fungus</name>
    <name type="synonym">Phialocephala scopiformis</name>
    <dbReference type="NCBI Taxonomy" id="149040"/>
    <lineage>
        <taxon>Eukaryota</taxon>
        <taxon>Fungi</taxon>
        <taxon>Dikarya</taxon>
        <taxon>Ascomycota</taxon>
        <taxon>Pezizomycotina</taxon>
        <taxon>Leotiomycetes</taxon>
        <taxon>Helotiales</taxon>
        <taxon>Mollisiaceae</taxon>
        <taxon>Mollisia</taxon>
    </lineage>
</organism>
<dbReference type="RefSeq" id="XP_018071080.1">
    <property type="nucleotide sequence ID" value="XM_018211373.1"/>
</dbReference>
<accession>A0A194X980</accession>
<reference evidence="1 2" key="1">
    <citation type="submission" date="2015-10" db="EMBL/GenBank/DDBJ databases">
        <title>Full genome of DAOMC 229536 Phialocephala scopiformis, a fungal endophyte of spruce producing the potent anti-insectan compound rugulosin.</title>
        <authorList>
            <consortium name="DOE Joint Genome Institute"/>
            <person name="Walker A.K."/>
            <person name="Frasz S.L."/>
            <person name="Seifert K.A."/>
            <person name="Miller J.D."/>
            <person name="Mondo S.J."/>
            <person name="Labutti K."/>
            <person name="Lipzen A."/>
            <person name="Dockter R."/>
            <person name="Kennedy M."/>
            <person name="Grigoriev I.V."/>
            <person name="Spatafora J.W."/>
        </authorList>
    </citation>
    <scope>NUCLEOTIDE SEQUENCE [LARGE SCALE GENOMIC DNA]</scope>
    <source>
        <strain evidence="1 2">CBS 120377</strain>
    </source>
</reference>
<dbReference type="GeneID" id="28821099"/>
<keyword evidence="2" id="KW-1185">Reference proteome</keyword>
<name>A0A194X980_MOLSC</name>
<dbReference type="Proteomes" id="UP000070700">
    <property type="component" value="Unassembled WGS sequence"/>
</dbReference>
<dbReference type="EMBL" id="KQ947415">
    <property type="protein sequence ID" value="KUJ16725.1"/>
    <property type="molecule type" value="Genomic_DNA"/>
</dbReference>
<gene>
    <name evidence="1" type="ORF">LY89DRAFT_63403</name>
</gene>
<dbReference type="KEGG" id="psco:LY89DRAFT_63403"/>
<proteinExistence type="predicted"/>
<dbReference type="AlphaFoldDB" id="A0A194X980"/>
<evidence type="ECO:0000313" key="2">
    <source>
        <dbReference type="Proteomes" id="UP000070700"/>
    </source>
</evidence>
<sequence>MGMGLHCERSPRTLLHSHTFYTCCLTREGLLWSLSDFLIHGILQWSASTSGRRLLAPVPSFIALNSDKGFMPISEDVSLQVPNTHYLCTTLHYPHYTYASVSRSFLFFTCLSITSSLSRIETHYEAILISFFTRLHTSLPVVPSCSSFAYR</sequence>